<dbReference type="AlphaFoldDB" id="S8C6P0"/>
<protein>
    <submittedName>
        <fullName evidence="2">Uncharacterized protein</fullName>
    </submittedName>
</protein>
<dbReference type="HOGENOM" id="CLU_702115_0_0_1"/>
<keyword evidence="3" id="KW-1185">Reference proteome</keyword>
<evidence type="ECO:0000313" key="3">
    <source>
        <dbReference type="Proteomes" id="UP000015100"/>
    </source>
</evidence>
<reference evidence="2 3" key="1">
    <citation type="journal article" date="2013" name="PLoS Genet.">
        <title>Genomic mechanisms accounting for the adaptation to parasitism in nematode-trapping fungi.</title>
        <authorList>
            <person name="Meerupati T."/>
            <person name="Andersson K.M."/>
            <person name="Friman E."/>
            <person name="Kumar D."/>
            <person name="Tunlid A."/>
            <person name="Ahren D."/>
        </authorList>
    </citation>
    <scope>NUCLEOTIDE SEQUENCE [LARGE SCALE GENOMIC DNA]</scope>
    <source>
        <strain evidence="2 3">CBS 200.50</strain>
    </source>
</reference>
<feature type="signal peptide" evidence="1">
    <location>
        <begin position="1"/>
        <end position="27"/>
    </location>
</feature>
<sequence length="393" mass="45342">MRNIPSNASIWSLVFLVSISTSQDALGRPRTWPFTVFVKPTDPLERKIIDNDHEYMVCQFYTFDQRRPNVEICDGDALTTTNLEYFNPSTYQLEERNLPAASIFWTWDVREFRGNWWPAMEPFFYHSILAYVAVPVLDYLKRSEKNKPNKRAAIRMTDRIEEAGVFAVTPPYPISAAEEGDKLMSLEMWFEMDREVTDPNYGTPSFAKENYPDTDFYACKKESDASRTFLYIGNPIASLVADRQFKELAGTAEPISMYDNRAFEESSFFMSLYDTSETELELDFRKYHGMSCQSVKLIRNYLPWNASGVDIDGSIESTELYSHFEQQMTKRLKPGSQPPIGKRGELVVNANTISRLKNIGFKTWMGLFRRGKTTRKAEETSPGLEANTQRLQI</sequence>
<organism evidence="2 3">
    <name type="scientific">Dactylellina haptotyla (strain CBS 200.50)</name>
    <name type="common">Nematode-trapping fungus</name>
    <name type="synonym">Monacrosporium haptotylum</name>
    <dbReference type="NCBI Taxonomy" id="1284197"/>
    <lineage>
        <taxon>Eukaryota</taxon>
        <taxon>Fungi</taxon>
        <taxon>Dikarya</taxon>
        <taxon>Ascomycota</taxon>
        <taxon>Pezizomycotina</taxon>
        <taxon>Orbiliomycetes</taxon>
        <taxon>Orbiliales</taxon>
        <taxon>Orbiliaceae</taxon>
        <taxon>Dactylellina</taxon>
    </lineage>
</organism>
<dbReference type="OrthoDB" id="5378745at2759"/>
<accession>S8C6P0</accession>
<evidence type="ECO:0000256" key="1">
    <source>
        <dbReference type="SAM" id="SignalP"/>
    </source>
</evidence>
<evidence type="ECO:0000313" key="2">
    <source>
        <dbReference type="EMBL" id="EPS43347.1"/>
    </source>
</evidence>
<feature type="chain" id="PRO_5004548922" evidence="1">
    <location>
        <begin position="28"/>
        <end position="393"/>
    </location>
</feature>
<proteinExistence type="predicted"/>
<keyword evidence="1" id="KW-0732">Signal</keyword>
<dbReference type="EMBL" id="AQGS01000079">
    <property type="protein sequence ID" value="EPS43347.1"/>
    <property type="molecule type" value="Genomic_DNA"/>
</dbReference>
<comment type="caution">
    <text evidence="2">The sequence shown here is derived from an EMBL/GenBank/DDBJ whole genome shotgun (WGS) entry which is preliminary data.</text>
</comment>
<dbReference type="Proteomes" id="UP000015100">
    <property type="component" value="Unassembled WGS sequence"/>
</dbReference>
<gene>
    <name evidence="2" type="ORF">H072_2656</name>
</gene>
<name>S8C6P0_DACHA</name>
<reference evidence="3" key="2">
    <citation type="submission" date="2013-04" db="EMBL/GenBank/DDBJ databases">
        <title>Genomic mechanisms accounting for the adaptation to parasitism in nematode-trapping fungi.</title>
        <authorList>
            <person name="Ahren D.G."/>
        </authorList>
    </citation>
    <scope>NUCLEOTIDE SEQUENCE [LARGE SCALE GENOMIC DNA]</scope>
    <source>
        <strain evidence="3">CBS 200.50</strain>
    </source>
</reference>